<sequence length="94" mass="10349">MPAESVDTLEPLDAREELRAELSLLALIREAMDLAREVGEMPPSELNDITGALRDARDATLRRVAIQSRAYVIRLEEPASRAPPPAAVDEATFH</sequence>
<dbReference type="EMBL" id="CP071090">
    <property type="protein sequence ID" value="QSQ19061.1"/>
    <property type="molecule type" value="Genomic_DNA"/>
</dbReference>
<keyword evidence="2" id="KW-1185">Reference proteome</keyword>
<organism evidence="1 2">
    <name type="scientific">Pyxidicoccus parkwayensis</name>
    <dbReference type="NCBI Taxonomy" id="2813578"/>
    <lineage>
        <taxon>Bacteria</taxon>
        <taxon>Pseudomonadati</taxon>
        <taxon>Myxococcota</taxon>
        <taxon>Myxococcia</taxon>
        <taxon>Myxococcales</taxon>
        <taxon>Cystobacterineae</taxon>
        <taxon>Myxococcaceae</taxon>
        <taxon>Pyxidicoccus</taxon>
    </lineage>
</organism>
<name>A0ABX7NJP5_9BACT</name>
<proteinExistence type="predicted"/>
<reference evidence="1 2" key="1">
    <citation type="submission" date="2021-02" db="EMBL/GenBank/DDBJ databases">
        <title>De Novo genome assembly of isolated myxobacteria.</title>
        <authorList>
            <person name="Stevens D.C."/>
        </authorList>
    </citation>
    <scope>NUCLEOTIDE SEQUENCE [LARGE SCALE GENOMIC DNA]</scope>
    <source>
        <strain evidence="2">SCPEA02</strain>
    </source>
</reference>
<gene>
    <name evidence="1" type="ORF">JY651_27335</name>
</gene>
<protein>
    <submittedName>
        <fullName evidence="1">Uncharacterized protein</fullName>
    </submittedName>
</protein>
<evidence type="ECO:0000313" key="1">
    <source>
        <dbReference type="EMBL" id="QSQ19061.1"/>
    </source>
</evidence>
<dbReference type="Proteomes" id="UP000662747">
    <property type="component" value="Chromosome"/>
</dbReference>
<accession>A0ABX7NJP5</accession>
<dbReference type="RefSeq" id="WP_206720649.1">
    <property type="nucleotide sequence ID" value="NZ_CP071090.1"/>
</dbReference>
<evidence type="ECO:0000313" key="2">
    <source>
        <dbReference type="Proteomes" id="UP000662747"/>
    </source>
</evidence>